<protein>
    <submittedName>
        <fullName evidence="2">Uncharacterized protein</fullName>
    </submittedName>
</protein>
<evidence type="ECO:0000313" key="2">
    <source>
        <dbReference type="EMBL" id="KAF2548605.1"/>
    </source>
</evidence>
<sequence length="136" mass="15349">MCHSDPGNMWLCATEVVRLEDRSRLSLQCESGIKNTCSRAGQQITYSRFQQIQVIFTSQTYESCHPSKCKARIMNLPRSIDVNQAQAWEISERRPVHAKPKGPATDKPMLMPIEASNVSPSGLAPSRENYFRPRAP</sequence>
<accession>A0A8S9GQQ6</accession>
<name>A0A8S9GQQ6_BRACR</name>
<proteinExistence type="predicted"/>
<organism evidence="2">
    <name type="scientific">Brassica cretica</name>
    <name type="common">Mustard</name>
    <dbReference type="NCBI Taxonomy" id="69181"/>
    <lineage>
        <taxon>Eukaryota</taxon>
        <taxon>Viridiplantae</taxon>
        <taxon>Streptophyta</taxon>
        <taxon>Embryophyta</taxon>
        <taxon>Tracheophyta</taxon>
        <taxon>Spermatophyta</taxon>
        <taxon>Magnoliopsida</taxon>
        <taxon>eudicotyledons</taxon>
        <taxon>Gunneridae</taxon>
        <taxon>Pentapetalae</taxon>
        <taxon>rosids</taxon>
        <taxon>malvids</taxon>
        <taxon>Brassicales</taxon>
        <taxon>Brassicaceae</taxon>
        <taxon>Brassiceae</taxon>
        <taxon>Brassica</taxon>
    </lineage>
</organism>
<dbReference type="EMBL" id="QGKY02001925">
    <property type="protein sequence ID" value="KAF2548605.1"/>
    <property type="molecule type" value="Genomic_DNA"/>
</dbReference>
<reference evidence="2" key="1">
    <citation type="submission" date="2019-12" db="EMBL/GenBank/DDBJ databases">
        <title>Genome sequencing and annotation of Brassica cretica.</title>
        <authorList>
            <person name="Studholme D.J."/>
            <person name="Sarris P.F."/>
        </authorList>
    </citation>
    <scope>NUCLEOTIDE SEQUENCE</scope>
    <source>
        <strain evidence="2">PFS-102/07</strain>
        <tissue evidence="2">Leaf</tissue>
    </source>
</reference>
<evidence type="ECO:0000256" key="1">
    <source>
        <dbReference type="SAM" id="MobiDB-lite"/>
    </source>
</evidence>
<feature type="region of interest" description="Disordered" evidence="1">
    <location>
        <begin position="92"/>
        <end position="136"/>
    </location>
</feature>
<dbReference type="AlphaFoldDB" id="A0A8S9GQQ6"/>
<comment type="caution">
    <text evidence="2">The sequence shown here is derived from an EMBL/GenBank/DDBJ whole genome shotgun (WGS) entry which is preliminary data.</text>
</comment>
<gene>
    <name evidence="2" type="ORF">F2Q70_00021606</name>
</gene>